<dbReference type="InterPro" id="IPR000433">
    <property type="entry name" value="Znf_ZZ"/>
</dbReference>
<dbReference type="Pfam" id="PF16158">
    <property type="entry name" value="N_BRCA1_IG"/>
    <property type="match status" value="1"/>
</dbReference>
<feature type="compositionally biased region" description="Low complexity" evidence="4">
    <location>
        <begin position="600"/>
        <end position="615"/>
    </location>
</feature>
<dbReference type="Gene3D" id="3.30.60.90">
    <property type="match status" value="4"/>
</dbReference>
<evidence type="ECO:0000256" key="2">
    <source>
        <dbReference type="ARBA" id="ARBA00022771"/>
    </source>
</evidence>
<dbReference type="Proteomes" id="UP000226031">
    <property type="component" value="Unassembled WGS sequence"/>
</dbReference>
<dbReference type="CDD" id="cd02340">
    <property type="entry name" value="ZZ_NBR1_like"/>
    <property type="match status" value="2"/>
</dbReference>
<feature type="region of interest" description="Disordered" evidence="4">
    <location>
        <begin position="741"/>
        <end position="819"/>
    </location>
</feature>
<feature type="domain" description="ZZ-type" evidence="5">
    <location>
        <begin position="390"/>
        <end position="455"/>
    </location>
</feature>
<dbReference type="PANTHER" id="PTHR20930">
    <property type="entry name" value="OVARIAN CARCINOMA ANTIGEN CA125-RELATED"/>
    <property type="match status" value="1"/>
</dbReference>
<feature type="compositionally biased region" description="Low complexity" evidence="4">
    <location>
        <begin position="797"/>
        <end position="808"/>
    </location>
</feature>
<keyword evidence="2" id="KW-0863">Zinc-finger</keyword>
<dbReference type="CDD" id="cd02249">
    <property type="entry name" value="ZZ"/>
    <property type="match status" value="1"/>
</dbReference>
<name>A0A2B7ZLF1_9EURO</name>
<keyword evidence="7" id="KW-1185">Reference proteome</keyword>
<dbReference type="PANTHER" id="PTHR20930:SF0">
    <property type="entry name" value="PROTEIN ILRUN"/>
    <property type="match status" value="1"/>
</dbReference>
<dbReference type="InterPro" id="IPR032350">
    <property type="entry name" value="Nbr1_FW"/>
</dbReference>
<dbReference type="CDD" id="cd14947">
    <property type="entry name" value="NBR1_like"/>
    <property type="match status" value="1"/>
</dbReference>
<evidence type="ECO:0000259" key="5">
    <source>
        <dbReference type="SMART" id="SM00291"/>
    </source>
</evidence>
<feature type="domain" description="ZZ-type" evidence="5">
    <location>
        <begin position="227"/>
        <end position="269"/>
    </location>
</feature>
<reference evidence="6 7" key="1">
    <citation type="submission" date="2017-10" db="EMBL/GenBank/DDBJ databases">
        <title>Comparative genomics in systemic dimorphic fungi from Ajellomycetaceae.</title>
        <authorList>
            <person name="Munoz J.F."/>
            <person name="Mcewen J.G."/>
            <person name="Clay O.K."/>
            <person name="Cuomo C.A."/>
        </authorList>
    </citation>
    <scope>NUCLEOTIDE SEQUENCE [LARGE SCALE GENOMIC DNA]</scope>
    <source>
        <strain evidence="6 7">UAMH4076</strain>
    </source>
</reference>
<dbReference type="SMART" id="SM00291">
    <property type="entry name" value="ZnF_ZZ"/>
    <property type="match status" value="4"/>
</dbReference>
<evidence type="ECO:0000256" key="1">
    <source>
        <dbReference type="ARBA" id="ARBA00022723"/>
    </source>
</evidence>
<dbReference type="VEuPathDB" id="FungiDB:EMCG_03409"/>
<feature type="compositionally biased region" description="Pro residues" evidence="4">
    <location>
        <begin position="157"/>
        <end position="168"/>
    </location>
</feature>
<feature type="compositionally biased region" description="Polar residues" evidence="4">
    <location>
        <begin position="588"/>
        <end position="599"/>
    </location>
</feature>
<feature type="region of interest" description="Disordered" evidence="4">
    <location>
        <begin position="538"/>
        <end position="617"/>
    </location>
</feature>
<dbReference type="EMBL" id="PDND01000040">
    <property type="protein sequence ID" value="PGH34455.1"/>
    <property type="molecule type" value="Genomic_DNA"/>
</dbReference>
<feature type="compositionally biased region" description="Polar residues" evidence="4">
    <location>
        <begin position="746"/>
        <end position="756"/>
    </location>
</feature>
<dbReference type="Pfam" id="PF00569">
    <property type="entry name" value="ZZ"/>
    <property type="match status" value="3"/>
</dbReference>
<dbReference type="InterPro" id="IPR041981">
    <property type="entry name" value="ZZZ3_ZZ"/>
</dbReference>
<dbReference type="CDD" id="cd02341">
    <property type="entry name" value="ZZ_ZZZ3"/>
    <property type="match status" value="1"/>
</dbReference>
<dbReference type="Gene3D" id="2.60.40.10">
    <property type="entry name" value="Immunoglobulins"/>
    <property type="match status" value="1"/>
</dbReference>
<dbReference type="SUPFAM" id="SSF57850">
    <property type="entry name" value="RING/U-box"/>
    <property type="match status" value="4"/>
</dbReference>
<protein>
    <recommendedName>
        <fullName evidence="5">ZZ-type domain-containing protein</fullName>
    </recommendedName>
</protein>
<feature type="domain" description="ZZ-type" evidence="5">
    <location>
        <begin position="319"/>
        <end position="362"/>
    </location>
</feature>
<feature type="region of interest" description="Disordered" evidence="4">
    <location>
        <begin position="154"/>
        <end position="188"/>
    </location>
</feature>
<evidence type="ECO:0000256" key="4">
    <source>
        <dbReference type="SAM" id="MobiDB-lite"/>
    </source>
</evidence>
<dbReference type="GO" id="GO:0008270">
    <property type="term" value="F:zinc ion binding"/>
    <property type="evidence" value="ECO:0007669"/>
    <property type="project" value="UniProtKB-KW"/>
</dbReference>
<feature type="domain" description="ZZ-type" evidence="5">
    <location>
        <begin position="471"/>
        <end position="524"/>
    </location>
</feature>
<dbReference type="STRING" id="73230.A0A2B7ZLF1"/>
<dbReference type="AlphaFoldDB" id="A0A2B7ZLF1"/>
<proteinExistence type="predicted"/>
<dbReference type="InterPro" id="IPR043145">
    <property type="entry name" value="Znf_ZZ_sf"/>
</dbReference>
<evidence type="ECO:0000313" key="7">
    <source>
        <dbReference type="Proteomes" id="UP000226031"/>
    </source>
</evidence>
<feature type="compositionally biased region" description="Polar residues" evidence="4">
    <location>
        <begin position="556"/>
        <end position="578"/>
    </location>
</feature>
<organism evidence="6 7">
    <name type="scientific">[Emmonsia] crescens</name>
    <dbReference type="NCBI Taxonomy" id="73230"/>
    <lineage>
        <taxon>Eukaryota</taxon>
        <taxon>Fungi</taxon>
        <taxon>Dikarya</taxon>
        <taxon>Ascomycota</taxon>
        <taxon>Pezizomycotina</taxon>
        <taxon>Eurotiomycetes</taxon>
        <taxon>Eurotiomycetidae</taxon>
        <taxon>Onygenales</taxon>
        <taxon>Ajellomycetaceae</taxon>
        <taxon>Emergomyces</taxon>
    </lineage>
</organism>
<keyword evidence="1" id="KW-0479">Metal-binding</keyword>
<gene>
    <name evidence="6" type="ORF">GX50_02723</name>
</gene>
<keyword evidence="3" id="KW-0862">Zinc</keyword>
<dbReference type="InterPro" id="IPR013783">
    <property type="entry name" value="Ig-like_fold"/>
</dbReference>
<evidence type="ECO:0000313" key="6">
    <source>
        <dbReference type="EMBL" id="PGH34455.1"/>
    </source>
</evidence>
<comment type="caution">
    <text evidence="6">The sequence shown here is derived from an EMBL/GenBank/DDBJ whole genome shotgun (WGS) entry which is preliminary data.</text>
</comment>
<sequence>MATPFPASKPTPVGPDTLISIKILFEGYTRRFKLPLRELGAYSLPQKIRQLLTIPDNANVTLERYSDSAGSYVVLDSENLSVYKQLYRAAKAKLKLRIKVTVAREPEPEPEPEPDHQTLSAPLQSTNLQQEQPQQRCSYLDTVLRVPIGGFINQDDYPPPAAPAPPPLNASMFPSVPEEGPAEGDDKIQPQAEPQQEMELVRPNPASTPGFMSGSAPNLAQPSPICIDCNHCGKAVPGAHYHCSICDDGDYDLCQKCVDTGVLCPGEGHWLIKRTVNDGRIKYSVTETIAPRKNAEPEPQEELSSAEDHITPMEDDETKLGERTCNACFRDFNEKELVTCQDCPDYDLCFTCLLEDRHGHHPGHSFSLIVDGEFRSKSLVMATCQPGRGRYHAAICDGCNKVSFSSPKPPIVEFDDANVVQSVKGVRYKCLNCPDWDYCSECFRSATEFHPGHRFAPLYTPIPEPHESLQTHYGVICDGPLCSMPSKLAYIRGIRYKCAVCHDTDFCGNCEAHPDNTHNRTHPLIKFKTPVRNATVTTFSDTGSRGECATLGDQPATKSTSTETVAPSKSNAATQVQTEKADVDSVSEADSTTAQPSVQEDSTTTTTEPTPTPSDLHALFVRDTVPDGGRLAPSKTITQTWTLYNPGPNPWPKGCSVRFVGGDSMFNIDTNHPSSLSNLVSAMETQELTIPVLPFGSADFTIELKTPQREGRAISYWRLKTPEGLAFGHKLWCDVDVRASVEDSETLPQQTTDNKQSSVESKEPSVESGTEAGDAEMSQGQSQSESVMIFPKLETESPAASAHRSASPTVAADNEPSEIHDLADDVESLTLDGNSSDDDFLTDEEYDILDASDQEFSPEVQKPEKK</sequence>
<evidence type="ECO:0000256" key="3">
    <source>
        <dbReference type="ARBA" id="ARBA00022833"/>
    </source>
</evidence>
<accession>A0A2B7ZLF1</accession>